<dbReference type="AlphaFoldDB" id="A0A1C7M305"/>
<keyword evidence="3" id="KW-1185">Reference proteome</keyword>
<sequence>MEGLAKAMAFCHVMSDEDEALFREYVAFATAIGVFRLFDENTDDADPSEHGANSPAPSQAGFADATQTPIGAFLGLDYASSPPAEHAAGSGEPAEEGHGETPRGTTPDAPATIPGEGMSSP</sequence>
<evidence type="ECO:0000313" key="2">
    <source>
        <dbReference type="EMBL" id="OBZ70897.1"/>
    </source>
</evidence>
<name>A0A1C7M305_GRIFR</name>
<dbReference type="EMBL" id="LUGG01000013">
    <property type="protein sequence ID" value="OBZ70897.1"/>
    <property type="molecule type" value="Genomic_DNA"/>
</dbReference>
<gene>
    <name evidence="2" type="ORF">A0H81_09545</name>
</gene>
<reference evidence="2 3" key="1">
    <citation type="submission" date="2016-03" db="EMBL/GenBank/DDBJ databases">
        <title>Whole genome sequencing of Grifola frondosa 9006-11.</title>
        <authorList>
            <person name="Min B."/>
            <person name="Park H."/>
            <person name="Kim J.-G."/>
            <person name="Cho H."/>
            <person name="Oh Y.-L."/>
            <person name="Kong W.-S."/>
            <person name="Choi I.-G."/>
        </authorList>
    </citation>
    <scope>NUCLEOTIDE SEQUENCE [LARGE SCALE GENOMIC DNA]</scope>
    <source>
        <strain evidence="2 3">9006-11</strain>
    </source>
</reference>
<organism evidence="2 3">
    <name type="scientific">Grifola frondosa</name>
    <name type="common">Maitake</name>
    <name type="synonym">Polyporus frondosus</name>
    <dbReference type="NCBI Taxonomy" id="5627"/>
    <lineage>
        <taxon>Eukaryota</taxon>
        <taxon>Fungi</taxon>
        <taxon>Dikarya</taxon>
        <taxon>Basidiomycota</taxon>
        <taxon>Agaricomycotina</taxon>
        <taxon>Agaricomycetes</taxon>
        <taxon>Polyporales</taxon>
        <taxon>Grifolaceae</taxon>
        <taxon>Grifola</taxon>
    </lineage>
</organism>
<proteinExistence type="predicted"/>
<protein>
    <submittedName>
        <fullName evidence="2">Uncharacterized protein</fullName>
    </submittedName>
</protein>
<accession>A0A1C7M305</accession>
<evidence type="ECO:0000256" key="1">
    <source>
        <dbReference type="SAM" id="MobiDB-lite"/>
    </source>
</evidence>
<dbReference type="Proteomes" id="UP000092993">
    <property type="component" value="Unassembled WGS sequence"/>
</dbReference>
<feature type="region of interest" description="Disordered" evidence="1">
    <location>
        <begin position="41"/>
        <end position="121"/>
    </location>
</feature>
<comment type="caution">
    <text evidence="2">The sequence shown here is derived from an EMBL/GenBank/DDBJ whole genome shotgun (WGS) entry which is preliminary data.</text>
</comment>
<evidence type="ECO:0000313" key="3">
    <source>
        <dbReference type="Proteomes" id="UP000092993"/>
    </source>
</evidence>